<dbReference type="Pfam" id="PF00721">
    <property type="entry name" value="TMV_coat"/>
    <property type="match status" value="1"/>
</dbReference>
<dbReference type="EMBL" id="GAKP01001208">
    <property type="protein sequence ID" value="JAC57744.1"/>
    <property type="molecule type" value="Transcribed_RNA"/>
</dbReference>
<reference evidence="1" key="1">
    <citation type="journal article" date="2014" name="BMC Genomics">
        <title>Characterizing the developmental transcriptome of the oriental fruit fly, Bactrocera dorsalis (Diptera: Tephritidae) through comparative genomic analysis with Drosophila melanogaster utilizing modENCODE datasets.</title>
        <authorList>
            <person name="Geib S.M."/>
            <person name="Calla B."/>
            <person name="Hall B."/>
            <person name="Hou S."/>
            <person name="Manoukis N.C."/>
        </authorList>
    </citation>
    <scope>NUCLEOTIDE SEQUENCE</scope>
    <source>
        <strain evidence="1">Punador</strain>
    </source>
</reference>
<reference evidence="3" key="2">
    <citation type="submission" date="2025-04" db="UniProtKB">
        <authorList>
            <consortium name="RefSeq"/>
        </authorList>
    </citation>
    <scope>IDENTIFICATION</scope>
    <source>
        <strain evidence="3">Punador</strain>
    </source>
</reference>
<dbReference type="AlphaFoldDB" id="A0A034WTU7"/>
<dbReference type="GeneID" id="105229359"/>
<dbReference type="EMBL" id="GAKP01001210">
    <property type="protein sequence ID" value="JAC57742.1"/>
    <property type="molecule type" value="Transcribed_RNA"/>
</dbReference>
<sequence>MSWRVRHFLKQVRENKEGDERKKALTQNKEFFKETDNSTIDNQLVTLSDSPKNDVTENHNPPTCFETKETKKDFETLSPLSTSLESRFSPLTTLKGRYINWNRKHSDLAAQPWCCISDIIHFCDKHEYQTLSLNDPSQNNKIVSEVKFLLIDGKAPFDLCKRFPGNIKNPEDLWICISRCASVEYHLKKILSLFRRPLARLVVDKQRVLRQNFHLAVSELRLDISAHISTVNLYDRNIFEHEFQLRWEDKVD</sequence>
<protein>
    <submittedName>
        <fullName evidence="3">Uncharacterized protein LOC105229359</fullName>
    </submittedName>
</protein>
<organism evidence="1">
    <name type="scientific">Bactrocera dorsalis</name>
    <name type="common">Oriental fruit fly</name>
    <name type="synonym">Dacus dorsalis</name>
    <dbReference type="NCBI Taxonomy" id="27457"/>
    <lineage>
        <taxon>Eukaryota</taxon>
        <taxon>Metazoa</taxon>
        <taxon>Ecdysozoa</taxon>
        <taxon>Arthropoda</taxon>
        <taxon>Hexapoda</taxon>
        <taxon>Insecta</taxon>
        <taxon>Pterygota</taxon>
        <taxon>Neoptera</taxon>
        <taxon>Endopterygota</taxon>
        <taxon>Diptera</taxon>
        <taxon>Brachycera</taxon>
        <taxon>Muscomorpha</taxon>
        <taxon>Tephritoidea</taxon>
        <taxon>Tephritidae</taxon>
        <taxon>Bactrocera</taxon>
        <taxon>Bactrocera</taxon>
    </lineage>
</organism>
<dbReference type="OrthoDB" id="8047993at2759"/>
<dbReference type="Proteomes" id="UP001652620">
    <property type="component" value="Unplaced"/>
</dbReference>
<name>A0A034WTU7_BACDO</name>
<evidence type="ECO:0000313" key="3">
    <source>
        <dbReference type="RefSeq" id="XP_011207920.1"/>
    </source>
</evidence>
<dbReference type="KEGG" id="bdr:105229359"/>
<evidence type="ECO:0000313" key="2">
    <source>
        <dbReference type="Proteomes" id="UP001652620"/>
    </source>
</evidence>
<dbReference type="InterPro" id="IPR001337">
    <property type="entry name" value="TMV-like_coat"/>
</dbReference>
<gene>
    <name evidence="3" type="primary">LOC105229359</name>
</gene>
<accession>A0A034WTU7</accession>
<dbReference type="GO" id="GO:0005198">
    <property type="term" value="F:structural molecule activity"/>
    <property type="evidence" value="ECO:0007669"/>
    <property type="project" value="InterPro"/>
</dbReference>
<dbReference type="RefSeq" id="XP_011207920.1">
    <property type="nucleotide sequence ID" value="XM_011209618.3"/>
</dbReference>
<proteinExistence type="predicted"/>
<evidence type="ECO:0000313" key="1">
    <source>
        <dbReference type="EMBL" id="JAC57742.1"/>
    </source>
</evidence>
<keyword evidence="2" id="KW-1185">Reference proteome</keyword>